<reference evidence="12" key="1">
    <citation type="journal article" date="2019" name="Int. J. Syst. Evol. Microbiol.">
        <title>The Global Catalogue of Microorganisms (GCM) 10K type strain sequencing project: providing services to taxonomists for standard genome sequencing and annotation.</title>
        <authorList>
            <consortium name="The Broad Institute Genomics Platform"/>
            <consortium name="The Broad Institute Genome Sequencing Center for Infectious Disease"/>
            <person name="Wu L."/>
            <person name="Ma J."/>
        </authorList>
    </citation>
    <scope>NUCLEOTIDE SEQUENCE [LARGE SCALE GENOMIC DNA]</scope>
    <source>
        <strain evidence="12">CGMCC 4.7643</strain>
    </source>
</reference>
<dbReference type="InterPro" id="IPR027417">
    <property type="entry name" value="P-loop_NTPase"/>
</dbReference>
<dbReference type="PROSITE" id="PS00211">
    <property type="entry name" value="ABC_TRANSPORTER_1"/>
    <property type="match status" value="1"/>
</dbReference>
<dbReference type="InterPro" id="IPR003439">
    <property type="entry name" value="ABC_transporter-like_ATP-bd"/>
</dbReference>
<dbReference type="RefSeq" id="WP_345404172.1">
    <property type="nucleotide sequence ID" value="NZ_BAABHG010000016.1"/>
</dbReference>
<proteinExistence type="predicted"/>
<comment type="caution">
    <text evidence="11">The sequence shown here is derived from an EMBL/GenBank/DDBJ whole genome shotgun (WGS) entry which is preliminary data.</text>
</comment>
<evidence type="ECO:0000256" key="7">
    <source>
        <dbReference type="SAM" id="MobiDB-lite"/>
    </source>
</evidence>
<dbReference type="SUPFAM" id="SSF90123">
    <property type="entry name" value="ABC transporter transmembrane region"/>
    <property type="match status" value="1"/>
</dbReference>
<gene>
    <name evidence="11" type="primary">cydC</name>
    <name evidence="11" type="ORF">ACFSYJ_22475</name>
</gene>
<feature type="compositionally biased region" description="Low complexity" evidence="7">
    <location>
        <begin position="552"/>
        <end position="564"/>
    </location>
</feature>
<feature type="transmembrane region" description="Helical" evidence="8">
    <location>
        <begin position="46"/>
        <end position="64"/>
    </location>
</feature>
<keyword evidence="5 8" id="KW-1133">Transmembrane helix</keyword>
<feature type="transmembrane region" description="Helical" evidence="8">
    <location>
        <begin position="233"/>
        <end position="255"/>
    </location>
</feature>
<keyword evidence="6 8" id="KW-0472">Membrane</keyword>
<keyword evidence="3" id="KW-0547">Nucleotide-binding</keyword>
<evidence type="ECO:0000256" key="8">
    <source>
        <dbReference type="SAM" id="Phobius"/>
    </source>
</evidence>
<evidence type="ECO:0000259" key="9">
    <source>
        <dbReference type="PROSITE" id="PS50893"/>
    </source>
</evidence>
<comment type="subcellular location">
    <subcellularLocation>
        <location evidence="1">Cell membrane</location>
        <topology evidence="1">Multi-pass membrane protein</topology>
    </subcellularLocation>
</comment>
<feature type="domain" description="ABC transmembrane type-1" evidence="10">
    <location>
        <begin position="17"/>
        <end position="273"/>
    </location>
</feature>
<dbReference type="PROSITE" id="PS50893">
    <property type="entry name" value="ABC_TRANSPORTER_2"/>
    <property type="match status" value="1"/>
</dbReference>
<dbReference type="InterPro" id="IPR011527">
    <property type="entry name" value="ABC1_TM_dom"/>
</dbReference>
<dbReference type="SUPFAM" id="SSF52540">
    <property type="entry name" value="P-loop containing nucleoside triphosphate hydrolases"/>
    <property type="match status" value="1"/>
</dbReference>
<keyword evidence="2 8" id="KW-0812">Transmembrane</keyword>
<keyword evidence="12" id="KW-1185">Reference proteome</keyword>
<dbReference type="InterPro" id="IPR036640">
    <property type="entry name" value="ABC1_TM_sf"/>
</dbReference>
<dbReference type="CDD" id="cd03228">
    <property type="entry name" value="ABCC_MRP_Like"/>
    <property type="match status" value="1"/>
</dbReference>
<evidence type="ECO:0000256" key="1">
    <source>
        <dbReference type="ARBA" id="ARBA00004651"/>
    </source>
</evidence>
<evidence type="ECO:0000313" key="11">
    <source>
        <dbReference type="EMBL" id="MFD2461387.1"/>
    </source>
</evidence>
<dbReference type="InterPro" id="IPR014223">
    <property type="entry name" value="ABC_CydC/D"/>
</dbReference>
<name>A0ABW5GKR1_9PSEU</name>
<evidence type="ECO:0000313" key="12">
    <source>
        <dbReference type="Proteomes" id="UP001597419"/>
    </source>
</evidence>
<dbReference type="Pfam" id="PF00005">
    <property type="entry name" value="ABC_tran"/>
    <property type="match status" value="1"/>
</dbReference>
<dbReference type="SMART" id="SM00382">
    <property type="entry name" value="AAA"/>
    <property type="match status" value="1"/>
</dbReference>
<evidence type="ECO:0000256" key="6">
    <source>
        <dbReference type="ARBA" id="ARBA00023136"/>
    </source>
</evidence>
<dbReference type="Proteomes" id="UP001597419">
    <property type="component" value="Unassembled WGS sequence"/>
</dbReference>
<feature type="transmembrane region" description="Helical" evidence="8">
    <location>
        <begin position="20"/>
        <end position="40"/>
    </location>
</feature>
<evidence type="ECO:0000256" key="2">
    <source>
        <dbReference type="ARBA" id="ARBA00022692"/>
    </source>
</evidence>
<protein>
    <submittedName>
        <fullName evidence="11">Thiol reductant ABC exporter subunit CydC</fullName>
    </submittedName>
</protein>
<dbReference type="PANTHER" id="PTHR24221">
    <property type="entry name" value="ATP-BINDING CASSETTE SUB-FAMILY B"/>
    <property type="match status" value="1"/>
</dbReference>
<dbReference type="Gene3D" id="1.20.1560.10">
    <property type="entry name" value="ABC transporter type 1, transmembrane domain"/>
    <property type="match status" value="1"/>
</dbReference>
<evidence type="ECO:0000256" key="3">
    <source>
        <dbReference type="ARBA" id="ARBA00022741"/>
    </source>
</evidence>
<dbReference type="EMBL" id="JBHUKU010000013">
    <property type="protein sequence ID" value="MFD2461387.1"/>
    <property type="molecule type" value="Genomic_DNA"/>
</dbReference>
<dbReference type="InterPro" id="IPR039421">
    <property type="entry name" value="Type_1_exporter"/>
</dbReference>
<feature type="transmembrane region" description="Helical" evidence="8">
    <location>
        <begin position="151"/>
        <end position="171"/>
    </location>
</feature>
<evidence type="ECO:0000256" key="5">
    <source>
        <dbReference type="ARBA" id="ARBA00022989"/>
    </source>
</evidence>
<accession>A0ABW5GKR1</accession>
<dbReference type="Gene3D" id="3.40.50.300">
    <property type="entry name" value="P-loop containing nucleotide triphosphate hydrolases"/>
    <property type="match status" value="1"/>
</dbReference>
<feature type="region of interest" description="Disordered" evidence="7">
    <location>
        <begin position="542"/>
        <end position="564"/>
    </location>
</feature>
<feature type="domain" description="ABC transporter" evidence="9">
    <location>
        <begin position="317"/>
        <end position="543"/>
    </location>
</feature>
<dbReference type="InterPro" id="IPR003593">
    <property type="entry name" value="AAA+_ATPase"/>
</dbReference>
<organism evidence="11 12">
    <name type="scientific">Amycolatopsis samaneae</name>
    <dbReference type="NCBI Taxonomy" id="664691"/>
    <lineage>
        <taxon>Bacteria</taxon>
        <taxon>Bacillati</taxon>
        <taxon>Actinomycetota</taxon>
        <taxon>Actinomycetes</taxon>
        <taxon>Pseudonocardiales</taxon>
        <taxon>Pseudonocardiaceae</taxon>
        <taxon>Amycolatopsis</taxon>
    </lineage>
</organism>
<dbReference type="InterPro" id="IPR017871">
    <property type="entry name" value="ABC_transporter-like_CS"/>
</dbReference>
<evidence type="ECO:0000256" key="4">
    <source>
        <dbReference type="ARBA" id="ARBA00022840"/>
    </source>
</evidence>
<sequence>MIDLRMSRKDIFRLARAGLVAAGAELAGLGLLATAAWLLLRAAERPPLEALTVAIVTVRVLALARGGLRYAERLTGHAVVLRHLGEIRARVYRALVPHRDSRYSGGDLVTRLVSDVDTLQDGLLRCVLPAAVAALVGLTVTTAVATASIGAAFALATGLIVAGILVPWLTIRVTARAAKAVAPARAELAERAVEVVTGRRELIASGAYRSTVDTANEVIGELAARDRSTSSRLGLLTAFGVLVQLVTTGAVFALSDVSAPVTAALTLGTLMTFEVVLPLIDAARRWPEVRASAARVREVLTAPAPRPGTVAPGAGHFRLRDAGVRRPGRAPALAGIDLDLPPGRRVGVLGPSGSGKTTLLRLLLGAVEPTSGRVTMDGRALAAYDPVRLPSVISGALADAHVFHATVRENLLLARPGATDDELRAACEVAGFDLGLDRSTGADGEELSGGQRQRLVLARAVLAAPPVLVLDEPVEGLDTAHGDEVLSRVLAAARGTVVLVTHRPEHVAGFDEVLHLDSGHVVGRSVNATLTDSESLNVAFTDHQDISGGPGPRASAGGRRAGSR</sequence>
<keyword evidence="4" id="KW-0067">ATP-binding</keyword>
<dbReference type="PANTHER" id="PTHR24221:SF653">
    <property type="entry name" value="TRANSPORT ATP-BINDING PROTEIN CYDC"/>
    <property type="match status" value="1"/>
</dbReference>
<feature type="transmembrane region" description="Helical" evidence="8">
    <location>
        <begin position="261"/>
        <end position="280"/>
    </location>
</feature>
<feature type="transmembrane region" description="Helical" evidence="8">
    <location>
        <begin position="126"/>
        <end position="145"/>
    </location>
</feature>
<dbReference type="PROSITE" id="PS50929">
    <property type="entry name" value="ABC_TM1F"/>
    <property type="match status" value="1"/>
</dbReference>
<evidence type="ECO:0000259" key="10">
    <source>
        <dbReference type="PROSITE" id="PS50929"/>
    </source>
</evidence>
<dbReference type="NCBIfam" id="TIGR02868">
    <property type="entry name" value="CydC"/>
    <property type="match status" value="1"/>
</dbReference>